<keyword evidence="7 9" id="KW-0472">Membrane</keyword>
<evidence type="ECO:0000256" key="2">
    <source>
        <dbReference type="ARBA" id="ARBA00022448"/>
    </source>
</evidence>
<feature type="transmembrane region" description="Helical" evidence="9">
    <location>
        <begin position="266"/>
        <end position="289"/>
    </location>
</feature>
<comment type="subcellular location">
    <subcellularLocation>
        <location evidence="1">Cell membrane</location>
        <topology evidence="1">Multi-pass membrane protein</topology>
    </subcellularLocation>
</comment>
<evidence type="ECO:0000256" key="7">
    <source>
        <dbReference type="ARBA" id="ARBA00023136"/>
    </source>
</evidence>
<keyword evidence="4 9" id="KW-0812">Transmembrane</keyword>
<dbReference type="PANTHER" id="PTHR11795">
    <property type="entry name" value="BRANCHED-CHAIN AMINO ACID TRANSPORT SYSTEM PERMEASE PROTEIN LIVH"/>
    <property type="match status" value="1"/>
</dbReference>
<feature type="transmembrane region" description="Helical" evidence="9">
    <location>
        <begin position="90"/>
        <end position="113"/>
    </location>
</feature>
<feature type="transmembrane region" description="Helical" evidence="9">
    <location>
        <begin position="60"/>
        <end position="78"/>
    </location>
</feature>
<evidence type="ECO:0000256" key="4">
    <source>
        <dbReference type="ARBA" id="ARBA00022692"/>
    </source>
</evidence>
<organism evidence="10 11">
    <name type="scientific">Angustibacter luteus</name>
    <dbReference type="NCBI Taxonomy" id="658456"/>
    <lineage>
        <taxon>Bacteria</taxon>
        <taxon>Bacillati</taxon>
        <taxon>Actinomycetota</taxon>
        <taxon>Actinomycetes</taxon>
        <taxon>Kineosporiales</taxon>
        <taxon>Kineosporiaceae</taxon>
    </lineage>
</organism>
<comment type="similarity">
    <text evidence="8">Belongs to the binding-protein-dependent transport system permease family. LivHM subfamily.</text>
</comment>
<evidence type="ECO:0000256" key="8">
    <source>
        <dbReference type="ARBA" id="ARBA00037998"/>
    </source>
</evidence>
<proteinExistence type="inferred from homology"/>
<sequence length="292" mass="30060">MERFLFLTVDGVTNGAVLAAFAAALVIIWRATRTVNFAQGAMAVLTTYVAYAVTQASGSYWLGFAAALVAGALLGAAVERGLMRFVPADNHLAAVIVALGLVTILQALMSAVFGNEYRPMQVPFSRAAGHAARLTLPSPYDVFTFVAVALMLASLAWLLGRTALGLRLRASAFAPDVARLLGVRVSRMLTVGWMLASSAGALAAVLVVPTGLGLNPSAMDLVFVSAFAAAVIGGLDSLVGSLVGGLVVGLVLSYATGYVSSDATPLVVLALLLVVLLVRPSGLFAPTAVRQV</sequence>
<evidence type="ECO:0000256" key="3">
    <source>
        <dbReference type="ARBA" id="ARBA00022475"/>
    </source>
</evidence>
<dbReference type="PANTHER" id="PTHR11795:SF451">
    <property type="entry name" value="ABC TRANSPORTER PERMEASE PROTEIN"/>
    <property type="match status" value="1"/>
</dbReference>
<evidence type="ECO:0000256" key="5">
    <source>
        <dbReference type="ARBA" id="ARBA00022970"/>
    </source>
</evidence>
<reference evidence="11" key="1">
    <citation type="journal article" date="2019" name="Int. J. Syst. Evol. Microbiol.">
        <title>The Global Catalogue of Microorganisms (GCM) 10K type strain sequencing project: providing services to taxonomists for standard genome sequencing and annotation.</title>
        <authorList>
            <consortium name="The Broad Institute Genomics Platform"/>
            <consortium name="The Broad Institute Genome Sequencing Center for Infectious Disease"/>
            <person name="Wu L."/>
            <person name="Ma J."/>
        </authorList>
    </citation>
    <scope>NUCLEOTIDE SEQUENCE [LARGE SCALE GENOMIC DNA]</scope>
    <source>
        <strain evidence="11">KACC 14249</strain>
    </source>
</reference>
<protein>
    <submittedName>
        <fullName evidence="10">Branched-chain amino acid ABC transporter permease</fullName>
    </submittedName>
</protein>
<dbReference type="Pfam" id="PF02653">
    <property type="entry name" value="BPD_transp_2"/>
    <property type="match status" value="1"/>
</dbReference>
<name>A0ABW1JJ22_9ACTN</name>
<evidence type="ECO:0000256" key="9">
    <source>
        <dbReference type="SAM" id="Phobius"/>
    </source>
</evidence>
<evidence type="ECO:0000256" key="1">
    <source>
        <dbReference type="ARBA" id="ARBA00004651"/>
    </source>
</evidence>
<keyword evidence="3" id="KW-1003">Cell membrane</keyword>
<feature type="transmembrane region" description="Helical" evidence="9">
    <location>
        <begin position="221"/>
        <end position="254"/>
    </location>
</feature>
<feature type="transmembrane region" description="Helical" evidence="9">
    <location>
        <begin position="12"/>
        <end position="29"/>
    </location>
</feature>
<keyword evidence="2" id="KW-0813">Transport</keyword>
<dbReference type="Proteomes" id="UP001596189">
    <property type="component" value="Unassembled WGS sequence"/>
</dbReference>
<keyword evidence="6 9" id="KW-1133">Transmembrane helix</keyword>
<dbReference type="RefSeq" id="WP_345717410.1">
    <property type="nucleotide sequence ID" value="NZ_BAABFP010000007.1"/>
</dbReference>
<accession>A0ABW1JJ22</accession>
<keyword evidence="11" id="KW-1185">Reference proteome</keyword>
<feature type="transmembrane region" description="Helical" evidence="9">
    <location>
        <begin position="189"/>
        <end position="209"/>
    </location>
</feature>
<evidence type="ECO:0000256" key="6">
    <source>
        <dbReference type="ARBA" id="ARBA00022989"/>
    </source>
</evidence>
<evidence type="ECO:0000313" key="11">
    <source>
        <dbReference type="Proteomes" id="UP001596189"/>
    </source>
</evidence>
<gene>
    <name evidence="10" type="ORF">ACFQDO_17195</name>
</gene>
<evidence type="ECO:0000313" key="10">
    <source>
        <dbReference type="EMBL" id="MFC6008872.1"/>
    </source>
</evidence>
<dbReference type="EMBL" id="JBHSRD010000008">
    <property type="protein sequence ID" value="MFC6008872.1"/>
    <property type="molecule type" value="Genomic_DNA"/>
</dbReference>
<keyword evidence="5" id="KW-0029">Amino-acid transport</keyword>
<feature type="transmembrane region" description="Helical" evidence="9">
    <location>
        <begin position="142"/>
        <end position="160"/>
    </location>
</feature>
<feature type="transmembrane region" description="Helical" evidence="9">
    <location>
        <begin position="36"/>
        <end position="54"/>
    </location>
</feature>
<dbReference type="InterPro" id="IPR052157">
    <property type="entry name" value="BCAA_transport_permease"/>
</dbReference>
<dbReference type="InterPro" id="IPR001851">
    <property type="entry name" value="ABC_transp_permease"/>
</dbReference>
<dbReference type="CDD" id="cd06582">
    <property type="entry name" value="TM_PBP1_LivH_like"/>
    <property type="match status" value="1"/>
</dbReference>
<comment type="caution">
    <text evidence="10">The sequence shown here is derived from an EMBL/GenBank/DDBJ whole genome shotgun (WGS) entry which is preliminary data.</text>
</comment>